<keyword evidence="1" id="KW-0648">Protein biosynthesis</keyword>
<feature type="region of interest" description="Disordered" evidence="2">
    <location>
        <begin position="1"/>
        <end position="22"/>
    </location>
</feature>
<reference evidence="4" key="1">
    <citation type="submission" date="2019-11" db="EMBL/GenBank/DDBJ databases">
        <authorList>
            <person name="Liu Y."/>
            <person name="Hou J."/>
            <person name="Li T.-Q."/>
            <person name="Guan C.-H."/>
            <person name="Wu X."/>
            <person name="Wu H.-Z."/>
            <person name="Ling F."/>
            <person name="Zhang R."/>
            <person name="Shi X.-G."/>
            <person name="Ren J.-P."/>
            <person name="Chen E.-F."/>
            <person name="Sun J.-M."/>
        </authorList>
    </citation>
    <scope>NUCLEOTIDE SEQUENCE</scope>
    <source>
        <strain evidence="4">Adult_tree_wgs_1</strain>
        <tissue evidence="4">Leaves</tissue>
    </source>
</reference>
<evidence type="ECO:0000259" key="3">
    <source>
        <dbReference type="Pfam" id="PF03129"/>
    </source>
</evidence>
<evidence type="ECO:0000256" key="2">
    <source>
        <dbReference type="SAM" id="MobiDB-lite"/>
    </source>
</evidence>
<dbReference type="Gene3D" id="3.40.50.800">
    <property type="entry name" value="Anticodon-binding domain"/>
    <property type="match status" value="1"/>
</dbReference>
<sequence>MPDCWDGDDTGRLQDPHKETSGTLELKHSDVACESDDWKNDVVNRGLHRESKLHLSPKVSSGASLDYCKEVTSKLKASGIRVEVCSGEHLPKLIRNAEKQKIPLMAVVGPKEVETQTVTVRSRFSGELGTITIDDFIGICKKAVENRTSV</sequence>
<dbReference type="EMBL" id="WJXA01000004">
    <property type="protein sequence ID" value="KAF7146458.1"/>
    <property type="molecule type" value="Genomic_DNA"/>
</dbReference>
<dbReference type="Proteomes" id="UP000626092">
    <property type="component" value="Unassembled WGS sequence"/>
</dbReference>
<dbReference type="GO" id="GO:0006435">
    <property type="term" value="P:threonyl-tRNA aminoacylation"/>
    <property type="evidence" value="ECO:0007669"/>
    <property type="project" value="TreeGrafter"/>
</dbReference>
<dbReference type="Pfam" id="PF03129">
    <property type="entry name" value="HGTP_anticodon"/>
    <property type="match status" value="1"/>
</dbReference>
<proteinExistence type="predicted"/>
<dbReference type="PANTHER" id="PTHR11451">
    <property type="entry name" value="THREONINE-TRNA LIGASE"/>
    <property type="match status" value="1"/>
</dbReference>
<keyword evidence="5" id="KW-1185">Reference proteome</keyword>
<dbReference type="OrthoDB" id="5423599at2759"/>
<organism evidence="4 5">
    <name type="scientific">Rhododendron simsii</name>
    <name type="common">Sims's rhododendron</name>
    <dbReference type="NCBI Taxonomy" id="118357"/>
    <lineage>
        <taxon>Eukaryota</taxon>
        <taxon>Viridiplantae</taxon>
        <taxon>Streptophyta</taxon>
        <taxon>Embryophyta</taxon>
        <taxon>Tracheophyta</taxon>
        <taxon>Spermatophyta</taxon>
        <taxon>Magnoliopsida</taxon>
        <taxon>eudicotyledons</taxon>
        <taxon>Gunneridae</taxon>
        <taxon>Pentapetalae</taxon>
        <taxon>asterids</taxon>
        <taxon>Ericales</taxon>
        <taxon>Ericaceae</taxon>
        <taxon>Ericoideae</taxon>
        <taxon>Rhodoreae</taxon>
        <taxon>Rhododendron</taxon>
    </lineage>
</organism>
<name>A0A834LSL3_RHOSS</name>
<dbReference type="PANTHER" id="PTHR11451:SF44">
    <property type="entry name" value="THREONINE--TRNA LIGASE, CHLOROPLASTIC_MITOCHONDRIAL 2"/>
    <property type="match status" value="1"/>
</dbReference>
<feature type="domain" description="Anticodon-binding" evidence="3">
    <location>
        <begin position="63"/>
        <end position="142"/>
    </location>
</feature>
<comment type="caution">
    <text evidence="4">The sequence shown here is derived from an EMBL/GenBank/DDBJ whole genome shotgun (WGS) entry which is preliminary data.</text>
</comment>
<dbReference type="AlphaFoldDB" id="A0A834LSL3"/>
<dbReference type="InterPro" id="IPR047246">
    <property type="entry name" value="ThrRS_anticodon"/>
</dbReference>
<dbReference type="CDD" id="cd00860">
    <property type="entry name" value="ThrRS_anticodon"/>
    <property type="match status" value="1"/>
</dbReference>
<evidence type="ECO:0000313" key="5">
    <source>
        <dbReference type="Proteomes" id="UP000626092"/>
    </source>
</evidence>
<dbReference type="GO" id="GO:0009570">
    <property type="term" value="C:chloroplast stroma"/>
    <property type="evidence" value="ECO:0007669"/>
    <property type="project" value="TreeGrafter"/>
</dbReference>
<dbReference type="GO" id="GO:0004829">
    <property type="term" value="F:threonine-tRNA ligase activity"/>
    <property type="evidence" value="ECO:0007669"/>
    <property type="project" value="TreeGrafter"/>
</dbReference>
<protein>
    <recommendedName>
        <fullName evidence="3">Anticodon-binding domain-containing protein</fullName>
    </recommendedName>
</protein>
<feature type="compositionally biased region" description="Basic and acidic residues" evidence="2">
    <location>
        <begin position="9"/>
        <end position="22"/>
    </location>
</feature>
<dbReference type="InterPro" id="IPR004154">
    <property type="entry name" value="Anticodon-bd"/>
</dbReference>
<evidence type="ECO:0000313" key="4">
    <source>
        <dbReference type="EMBL" id="KAF7146458.1"/>
    </source>
</evidence>
<gene>
    <name evidence="4" type="ORF">RHSIM_Rhsim04G0043300</name>
</gene>
<dbReference type="SUPFAM" id="SSF52954">
    <property type="entry name" value="Class II aaRS ABD-related"/>
    <property type="match status" value="1"/>
</dbReference>
<evidence type="ECO:0000256" key="1">
    <source>
        <dbReference type="ARBA" id="ARBA00022917"/>
    </source>
</evidence>
<accession>A0A834LSL3</accession>
<dbReference type="InterPro" id="IPR036621">
    <property type="entry name" value="Anticodon-bd_dom_sf"/>
</dbReference>